<sequence length="431" mass="47755">MSPPSFSPSFISSSRDRAPFSRHRNRVKDVASPENKTQDQYDETVLTFGAFVESLSWRKELNLTTGMNSLSMMESAAATNGPFQLGNFGTVEAHRRRKDWRRSEHASSSARNLPEHKLHKKQPNLNHQQSKKLQEKSHRPPQKPPNFALDGGDELRSLAHEIDGTTLGDSDEGLTASSGTEDGAVVKGKVETEVITSSTARTREPVRVEAGNGGVVTETWWCSSREDDDAAYQSRSDCASKVAGGATCNAENSVHDRRRRGSVDRNSLELRQWTQRPSSSSIHREAANSHGYCASLESRKGVANFEEGDMVLLGEARGERRGGRRALWLPTACAMVRCRSTATLSSTLGPVTKGGARHLEPVVVVREKQRHQRAERRKGRRRSNAICHHLGSLIAAARPHVEGMKGYTAAAHGGRERMLYGLLWFARRRMK</sequence>
<gene>
    <name evidence="2" type="ORF">PIB30_034454</name>
</gene>
<evidence type="ECO:0000313" key="2">
    <source>
        <dbReference type="EMBL" id="MED6146433.1"/>
    </source>
</evidence>
<organism evidence="2 3">
    <name type="scientific">Stylosanthes scabra</name>
    <dbReference type="NCBI Taxonomy" id="79078"/>
    <lineage>
        <taxon>Eukaryota</taxon>
        <taxon>Viridiplantae</taxon>
        <taxon>Streptophyta</taxon>
        <taxon>Embryophyta</taxon>
        <taxon>Tracheophyta</taxon>
        <taxon>Spermatophyta</taxon>
        <taxon>Magnoliopsida</taxon>
        <taxon>eudicotyledons</taxon>
        <taxon>Gunneridae</taxon>
        <taxon>Pentapetalae</taxon>
        <taxon>rosids</taxon>
        <taxon>fabids</taxon>
        <taxon>Fabales</taxon>
        <taxon>Fabaceae</taxon>
        <taxon>Papilionoideae</taxon>
        <taxon>50 kb inversion clade</taxon>
        <taxon>dalbergioids sensu lato</taxon>
        <taxon>Dalbergieae</taxon>
        <taxon>Pterocarpus clade</taxon>
        <taxon>Stylosanthes</taxon>
    </lineage>
</organism>
<comment type="caution">
    <text evidence="2">The sequence shown here is derived from an EMBL/GenBank/DDBJ whole genome shotgun (WGS) entry which is preliminary data.</text>
</comment>
<feature type="region of interest" description="Disordered" evidence="1">
    <location>
        <begin position="1"/>
        <end position="39"/>
    </location>
</feature>
<dbReference type="EMBL" id="JASCZI010090781">
    <property type="protein sequence ID" value="MED6146433.1"/>
    <property type="molecule type" value="Genomic_DNA"/>
</dbReference>
<protein>
    <submittedName>
        <fullName evidence="2">Uncharacterized protein</fullName>
    </submittedName>
</protein>
<feature type="compositionally biased region" description="Basic and acidic residues" evidence="1">
    <location>
        <begin position="27"/>
        <end position="39"/>
    </location>
</feature>
<accession>A0ABU6TEY0</accession>
<evidence type="ECO:0000256" key="1">
    <source>
        <dbReference type="SAM" id="MobiDB-lite"/>
    </source>
</evidence>
<evidence type="ECO:0000313" key="3">
    <source>
        <dbReference type="Proteomes" id="UP001341840"/>
    </source>
</evidence>
<proteinExistence type="predicted"/>
<feature type="region of interest" description="Disordered" evidence="1">
    <location>
        <begin position="94"/>
        <end position="152"/>
    </location>
</feature>
<feature type="region of interest" description="Disordered" evidence="1">
    <location>
        <begin position="164"/>
        <end position="183"/>
    </location>
</feature>
<keyword evidence="3" id="KW-1185">Reference proteome</keyword>
<name>A0ABU6TEY0_9FABA</name>
<dbReference type="Proteomes" id="UP001341840">
    <property type="component" value="Unassembled WGS sequence"/>
</dbReference>
<reference evidence="2 3" key="1">
    <citation type="journal article" date="2023" name="Plants (Basel)">
        <title>Bridging the Gap: Combining Genomics and Transcriptomics Approaches to Understand Stylosanthes scabra, an Orphan Legume from the Brazilian Caatinga.</title>
        <authorList>
            <person name="Ferreira-Neto J.R.C."/>
            <person name="da Silva M.D."/>
            <person name="Binneck E."/>
            <person name="de Melo N.F."/>
            <person name="da Silva R.H."/>
            <person name="de Melo A.L.T.M."/>
            <person name="Pandolfi V."/>
            <person name="Bustamante F.O."/>
            <person name="Brasileiro-Vidal A.C."/>
            <person name="Benko-Iseppon A.M."/>
        </authorList>
    </citation>
    <scope>NUCLEOTIDE SEQUENCE [LARGE SCALE GENOMIC DNA]</scope>
    <source>
        <tissue evidence="2">Leaves</tissue>
    </source>
</reference>